<evidence type="ECO:0000313" key="2">
    <source>
        <dbReference type="EMBL" id="TYI30248.1"/>
    </source>
</evidence>
<feature type="compositionally biased region" description="Polar residues" evidence="1">
    <location>
        <begin position="67"/>
        <end position="76"/>
    </location>
</feature>
<name>A0A5D2QPV8_GOSTO</name>
<reference evidence="2 3" key="1">
    <citation type="submission" date="2019-07" db="EMBL/GenBank/DDBJ databases">
        <title>WGS assembly of Gossypium tomentosum.</title>
        <authorList>
            <person name="Chen Z.J."/>
            <person name="Sreedasyam A."/>
            <person name="Ando A."/>
            <person name="Song Q."/>
            <person name="De L."/>
            <person name="Hulse-Kemp A."/>
            <person name="Ding M."/>
            <person name="Ye W."/>
            <person name="Kirkbride R."/>
            <person name="Jenkins J."/>
            <person name="Plott C."/>
            <person name="Lovell J."/>
            <person name="Lin Y.-M."/>
            <person name="Vaughn R."/>
            <person name="Liu B."/>
            <person name="Li W."/>
            <person name="Simpson S."/>
            <person name="Scheffler B."/>
            <person name="Saski C."/>
            <person name="Grover C."/>
            <person name="Hu G."/>
            <person name="Conover J."/>
            <person name="Carlson J."/>
            <person name="Shu S."/>
            <person name="Boston L."/>
            <person name="Williams M."/>
            <person name="Peterson D."/>
            <person name="Mcgee K."/>
            <person name="Jones D."/>
            <person name="Wendel J."/>
            <person name="Stelly D."/>
            <person name="Grimwood J."/>
            <person name="Schmutz J."/>
        </authorList>
    </citation>
    <scope>NUCLEOTIDE SEQUENCE [LARGE SCALE GENOMIC DNA]</scope>
    <source>
        <strain evidence="2">7179.01</strain>
    </source>
</reference>
<dbReference type="EMBL" id="CM017614">
    <property type="protein sequence ID" value="TYI30248.1"/>
    <property type="molecule type" value="Genomic_DNA"/>
</dbReference>
<dbReference type="AlphaFoldDB" id="A0A5D2QPV8"/>
<feature type="compositionally biased region" description="Basic residues" evidence="1">
    <location>
        <begin position="93"/>
        <end position="106"/>
    </location>
</feature>
<feature type="compositionally biased region" description="Basic and acidic residues" evidence="1">
    <location>
        <begin position="77"/>
        <end position="92"/>
    </location>
</feature>
<keyword evidence="3" id="KW-1185">Reference proteome</keyword>
<protein>
    <submittedName>
        <fullName evidence="2">Uncharacterized protein</fullName>
    </submittedName>
</protein>
<evidence type="ECO:0000313" key="3">
    <source>
        <dbReference type="Proteomes" id="UP000322667"/>
    </source>
</evidence>
<feature type="region of interest" description="Disordered" evidence="1">
    <location>
        <begin position="51"/>
        <end position="106"/>
    </location>
</feature>
<sequence>MATSIRFPHHISTHGKLNKASVQSLLTPPLLSNVLRFEILSSSMVEKEALSKLTRANPPTEDMDLKNLNSFAQNPNARDDANGDFESSARDRKMTKKPKTFLKSRN</sequence>
<organism evidence="2 3">
    <name type="scientific">Gossypium tomentosum</name>
    <name type="common">Hawaiian cotton</name>
    <name type="synonym">Gossypium sandvicense</name>
    <dbReference type="NCBI Taxonomy" id="34277"/>
    <lineage>
        <taxon>Eukaryota</taxon>
        <taxon>Viridiplantae</taxon>
        <taxon>Streptophyta</taxon>
        <taxon>Embryophyta</taxon>
        <taxon>Tracheophyta</taxon>
        <taxon>Spermatophyta</taxon>
        <taxon>Magnoliopsida</taxon>
        <taxon>eudicotyledons</taxon>
        <taxon>Gunneridae</taxon>
        <taxon>Pentapetalae</taxon>
        <taxon>rosids</taxon>
        <taxon>malvids</taxon>
        <taxon>Malvales</taxon>
        <taxon>Malvaceae</taxon>
        <taxon>Malvoideae</taxon>
        <taxon>Gossypium</taxon>
    </lineage>
</organism>
<accession>A0A5D2QPV8</accession>
<dbReference type="Proteomes" id="UP000322667">
    <property type="component" value="Chromosome A05"/>
</dbReference>
<evidence type="ECO:0000256" key="1">
    <source>
        <dbReference type="SAM" id="MobiDB-lite"/>
    </source>
</evidence>
<proteinExistence type="predicted"/>
<gene>
    <name evidence="2" type="ORF">ES332_A05G372800v1</name>
</gene>